<evidence type="ECO:0000313" key="4">
    <source>
        <dbReference type="Proteomes" id="UP000006813"/>
    </source>
</evidence>
<dbReference type="Gene3D" id="3.30.70.330">
    <property type="match status" value="1"/>
</dbReference>
<keyword evidence="3" id="KW-0687">Ribonucleoprotein</keyword>
<dbReference type="SUPFAM" id="SSF54928">
    <property type="entry name" value="RNA-binding domain, RBD"/>
    <property type="match status" value="1"/>
</dbReference>
<dbReference type="InterPro" id="IPR012677">
    <property type="entry name" value="Nucleotide-bd_a/b_plait_sf"/>
</dbReference>
<evidence type="ECO:0000256" key="1">
    <source>
        <dbReference type="SAM" id="MobiDB-lite"/>
    </source>
</evidence>
<dbReference type="GO" id="GO:0003723">
    <property type="term" value="F:RNA binding"/>
    <property type="evidence" value="ECO:0007669"/>
    <property type="project" value="InterPro"/>
</dbReference>
<name>G5BLC7_HETGA</name>
<dbReference type="STRING" id="10181.G5BLC7"/>
<evidence type="ECO:0000259" key="2">
    <source>
        <dbReference type="Pfam" id="PF00076"/>
    </source>
</evidence>
<dbReference type="EMBL" id="JH170878">
    <property type="protein sequence ID" value="EHB10088.1"/>
    <property type="molecule type" value="Genomic_DNA"/>
</dbReference>
<feature type="domain" description="RRM" evidence="2">
    <location>
        <begin position="65"/>
        <end position="119"/>
    </location>
</feature>
<dbReference type="GO" id="GO:1990904">
    <property type="term" value="C:ribonucleoprotein complex"/>
    <property type="evidence" value="ECO:0007669"/>
    <property type="project" value="UniProtKB-KW"/>
</dbReference>
<organism evidence="3 4">
    <name type="scientific">Heterocephalus glaber</name>
    <name type="common">Naked mole rat</name>
    <dbReference type="NCBI Taxonomy" id="10181"/>
    <lineage>
        <taxon>Eukaryota</taxon>
        <taxon>Metazoa</taxon>
        <taxon>Chordata</taxon>
        <taxon>Craniata</taxon>
        <taxon>Vertebrata</taxon>
        <taxon>Euteleostomi</taxon>
        <taxon>Mammalia</taxon>
        <taxon>Eutheria</taxon>
        <taxon>Euarchontoglires</taxon>
        <taxon>Glires</taxon>
        <taxon>Rodentia</taxon>
        <taxon>Hystricomorpha</taxon>
        <taxon>Bathyergidae</taxon>
        <taxon>Heterocephalus</taxon>
    </lineage>
</organism>
<dbReference type="Pfam" id="PF00076">
    <property type="entry name" value="RRM_1"/>
    <property type="match status" value="1"/>
</dbReference>
<dbReference type="AlphaFoldDB" id="G5BLC7"/>
<protein>
    <submittedName>
        <fullName evidence="3">Heterogeneous nuclear ribonucleoprotein M</fullName>
    </submittedName>
</protein>
<dbReference type="InParanoid" id="G5BLC7"/>
<dbReference type="Proteomes" id="UP000006813">
    <property type="component" value="Unassembled WGS sequence"/>
</dbReference>
<accession>G5BLC7</accession>
<reference evidence="3 4" key="1">
    <citation type="journal article" date="2011" name="Nature">
        <title>Genome sequencing reveals insights into physiology and longevity of the naked mole rat.</title>
        <authorList>
            <person name="Kim E.B."/>
            <person name="Fang X."/>
            <person name="Fushan A.A."/>
            <person name="Huang Z."/>
            <person name="Lobanov A.V."/>
            <person name="Han L."/>
            <person name="Marino S.M."/>
            <person name="Sun X."/>
            <person name="Turanov A.A."/>
            <person name="Yang P."/>
            <person name="Yim S.H."/>
            <person name="Zhao X."/>
            <person name="Kasaikina M.V."/>
            <person name="Stoletzki N."/>
            <person name="Peng C."/>
            <person name="Polak P."/>
            <person name="Xiong Z."/>
            <person name="Kiezun A."/>
            <person name="Zhu Y."/>
            <person name="Chen Y."/>
            <person name="Kryukov G.V."/>
            <person name="Zhang Q."/>
            <person name="Peshkin L."/>
            <person name="Yang L."/>
            <person name="Bronson R.T."/>
            <person name="Buffenstein R."/>
            <person name="Wang B."/>
            <person name="Han C."/>
            <person name="Li Q."/>
            <person name="Chen L."/>
            <person name="Zhao W."/>
            <person name="Sunyaev S.R."/>
            <person name="Park T.J."/>
            <person name="Zhang G."/>
            <person name="Wang J."/>
            <person name="Gladyshev V.N."/>
        </authorList>
    </citation>
    <scope>NUCLEOTIDE SEQUENCE [LARGE SCALE GENOMIC DNA]</scope>
</reference>
<proteinExistence type="predicted"/>
<dbReference type="InterPro" id="IPR000504">
    <property type="entry name" value="RRM_dom"/>
</dbReference>
<dbReference type="InterPro" id="IPR035979">
    <property type="entry name" value="RBD_domain_sf"/>
</dbReference>
<sequence>MVAGVKVAAEVATTEPKMEEESGIPSLPRSNGAPGLKEILSNALKRGKITAMQGRGGGGGSSHGIKRMMLKDKFKECGHVLHANIKMENGKCKGYGVVELPKLAERACQIMSGMKLSGRD</sequence>
<gene>
    <name evidence="3" type="ORF">GW7_01935</name>
</gene>
<evidence type="ECO:0000313" key="3">
    <source>
        <dbReference type="EMBL" id="EHB10088.1"/>
    </source>
</evidence>
<feature type="region of interest" description="Disordered" evidence="1">
    <location>
        <begin position="11"/>
        <end position="35"/>
    </location>
</feature>